<dbReference type="PROSITE" id="PS00552">
    <property type="entry name" value="HTH_MERR_1"/>
    <property type="match status" value="1"/>
</dbReference>
<dbReference type="InterPro" id="IPR047057">
    <property type="entry name" value="MerR_fam"/>
</dbReference>
<accession>A0A060UT97</accession>
<dbReference type="AlphaFoldDB" id="A0A060UT97"/>
<evidence type="ECO:0000313" key="3">
    <source>
        <dbReference type="EMBL" id="CDQ11857.1"/>
    </source>
</evidence>
<reference evidence="4 5" key="3">
    <citation type="submission" date="2017-03" db="EMBL/GenBank/DDBJ databases">
        <authorList>
            <person name="Regsiter A."/>
            <person name="William W."/>
        </authorList>
    </citation>
    <scope>NUCLEOTIDE SEQUENCE [LARGE SCALE GENOMIC DNA]</scope>
    <source>
        <strain evidence="4">PRJEB5721</strain>
    </source>
</reference>
<dbReference type="SUPFAM" id="SSF46955">
    <property type="entry name" value="Putative DNA-binding domain"/>
    <property type="match status" value="1"/>
</dbReference>
<proteinExistence type="predicted"/>
<protein>
    <submittedName>
        <fullName evidence="3">Mercuric resistance operon regulatory protein</fullName>
    </submittedName>
</protein>
<evidence type="ECO:0000259" key="2">
    <source>
        <dbReference type="PROSITE" id="PS50937"/>
    </source>
</evidence>
<dbReference type="PANTHER" id="PTHR30204">
    <property type="entry name" value="REDOX-CYCLING DRUG-SENSING TRANSCRIPTIONAL ACTIVATOR SOXR"/>
    <property type="match status" value="1"/>
</dbReference>
<dbReference type="Proteomes" id="UP000193925">
    <property type="component" value="Chromosome AFERRI"/>
</dbReference>
<gene>
    <name evidence="3" type="primary">merR</name>
    <name evidence="4" type="ORF">AFERRI_20195</name>
    <name evidence="3" type="ORF">AFERRI_600083</name>
</gene>
<dbReference type="EMBL" id="CCCS020000057">
    <property type="protein sequence ID" value="CDQ11857.1"/>
    <property type="molecule type" value="Genomic_DNA"/>
</dbReference>
<dbReference type="PROSITE" id="PS50937">
    <property type="entry name" value="HTH_MERR_2"/>
    <property type="match status" value="1"/>
</dbReference>
<evidence type="ECO:0000313" key="4">
    <source>
        <dbReference type="EMBL" id="SMH65413.1"/>
    </source>
</evidence>
<feature type="domain" description="HTH merR-type" evidence="2">
    <location>
        <begin position="9"/>
        <end position="78"/>
    </location>
</feature>
<dbReference type="SMART" id="SM00422">
    <property type="entry name" value="HTH_MERR"/>
    <property type="match status" value="1"/>
</dbReference>
<dbReference type="PANTHER" id="PTHR30204:SF92">
    <property type="entry name" value="HTH-TYPE TRANSCRIPTIONAL REGULATOR ZNTR"/>
    <property type="match status" value="1"/>
</dbReference>
<organism evidence="3">
    <name type="scientific">Acidithiobacillus ferrivorans</name>
    <dbReference type="NCBI Taxonomy" id="160808"/>
    <lineage>
        <taxon>Bacteria</taxon>
        <taxon>Pseudomonadati</taxon>
        <taxon>Pseudomonadota</taxon>
        <taxon>Acidithiobacillia</taxon>
        <taxon>Acidithiobacillales</taxon>
        <taxon>Acidithiobacillaceae</taxon>
        <taxon>Acidithiobacillus</taxon>
    </lineage>
</organism>
<name>A0A060UT97_9PROT</name>
<dbReference type="EMBL" id="LT841305">
    <property type="protein sequence ID" value="SMH65413.1"/>
    <property type="molecule type" value="Genomic_DNA"/>
</dbReference>
<keyword evidence="5" id="KW-1185">Reference proteome</keyword>
<dbReference type="GO" id="GO:0003677">
    <property type="term" value="F:DNA binding"/>
    <property type="evidence" value="ECO:0007669"/>
    <property type="project" value="UniProtKB-KW"/>
</dbReference>
<dbReference type="Pfam" id="PF13411">
    <property type="entry name" value="MerR_1"/>
    <property type="match status" value="1"/>
</dbReference>
<dbReference type="Gene3D" id="1.10.1660.10">
    <property type="match status" value="1"/>
</dbReference>
<dbReference type="InterPro" id="IPR000551">
    <property type="entry name" value="MerR-type_HTH_dom"/>
</dbReference>
<reference evidence="3" key="2">
    <citation type="submission" date="2014-07" db="EMBL/GenBank/DDBJ databases">
        <title>Initial genome analysis of the psychrotolerant acidophile Acidithiobacillus ferrivorans CF27: insights into iron and sulfur oxidation pathways and into biofilm formation.</title>
        <authorList>
            <person name="Talla E."/>
            <person name="Hedrich S."/>
            <person name="Mangenot S."/>
            <person name="Ji B."/>
            <person name="Johnson D.B."/>
            <person name="Barbe V."/>
            <person name="Bonnefoy V."/>
        </authorList>
    </citation>
    <scope>NUCLEOTIDE SEQUENCE [LARGE SCALE GENOMIC DNA]</scope>
    <source>
        <strain evidence="3">CF27</strain>
    </source>
</reference>
<dbReference type="GO" id="GO:0003700">
    <property type="term" value="F:DNA-binding transcription factor activity"/>
    <property type="evidence" value="ECO:0007669"/>
    <property type="project" value="InterPro"/>
</dbReference>
<reference evidence="3" key="1">
    <citation type="submission" date="2014-03" db="EMBL/GenBank/DDBJ databases">
        <authorList>
            <person name="Genoscope - CEA"/>
        </authorList>
    </citation>
    <scope>NUCLEOTIDE SEQUENCE [LARGE SCALE GENOMIC DNA]</scope>
    <source>
        <strain evidence="3">CF27</strain>
    </source>
</reference>
<evidence type="ECO:0000256" key="1">
    <source>
        <dbReference type="ARBA" id="ARBA00023125"/>
    </source>
</evidence>
<dbReference type="InterPro" id="IPR009061">
    <property type="entry name" value="DNA-bd_dom_put_sf"/>
</dbReference>
<dbReference type="PRINTS" id="PR00040">
    <property type="entry name" value="HTHMERR"/>
</dbReference>
<keyword evidence="1" id="KW-0238">DNA-binding</keyword>
<evidence type="ECO:0000313" key="5">
    <source>
        <dbReference type="Proteomes" id="UP000193925"/>
    </source>
</evidence>
<sequence>MNRQRDGSGFSIGQVAKAAGVNVETVRFYERENLIKQPAKPTIGMRRYASEVVMRIRFIKHAQALGFTLQETRELLALRTGDAEVCAAMRYHVEVKLHSVQEKIKSLQGLETVLTNLIEECKSGDARQRYSCPILQALDEDAIPGDSRSN</sequence>
<dbReference type="RefSeq" id="WP_035195120.1">
    <property type="nucleotide sequence ID" value="NZ_CCCS020000057.1"/>
</dbReference>